<comment type="caution">
    <text evidence="1">The sequence shown here is derived from an EMBL/GenBank/DDBJ whole genome shotgun (WGS) entry which is preliminary data.</text>
</comment>
<proteinExistence type="predicted"/>
<organism evidence="1 2">
    <name type="scientific">Pistacia integerrima</name>
    <dbReference type="NCBI Taxonomy" id="434235"/>
    <lineage>
        <taxon>Eukaryota</taxon>
        <taxon>Viridiplantae</taxon>
        <taxon>Streptophyta</taxon>
        <taxon>Embryophyta</taxon>
        <taxon>Tracheophyta</taxon>
        <taxon>Spermatophyta</taxon>
        <taxon>Magnoliopsida</taxon>
        <taxon>eudicotyledons</taxon>
        <taxon>Gunneridae</taxon>
        <taxon>Pentapetalae</taxon>
        <taxon>rosids</taxon>
        <taxon>malvids</taxon>
        <taxon>Sapindales</taxon>
        <taxon>Anacardiaceae</taxon>
        <taxon>Pistacia</taxon>
    </lineage>
</organism>
<sequence length="204" mass="22775">MGSCFSCSCKSPSSSSFSATKFSNVRVVHLNGWVEDFDFPVSVSQLTGSPPKHFVFTAAQLLSNAVKPLKSDTLLERGRLYFLVPSSTFQADLSPADLAAVVKRLTTKAKSCKGSGNSSPSSWSQYNSRVSPVVETFGVKNCSRKETWRPILNTIREMSFNRRSESDLRERSFNKSDLRERSFSLISESDLPGRHYGDQNKHQF</sequence>
<reference evidence="2" key="1">
    <citation type="journal article" date="2023" name="G3 (Bethesda)">
        <title>Genome assembly and association tests identify interacting loci associated with vigor, precocity, and sex in interspecific pistachio rootstocks.</title>
        <authorList>
            <person name="Palmer W."/>
            <person name="Jacygrad E."/>
            <person name="Sagayaradj S."/>
            <person name="Cavanaugh K."/>
            <person name="Han R."/>
            <person name="Bertier L."/>
            <person name="Beede B."/>
            <person name="Kafkas S."/>
            <person name="Golino D."/>
            <person name="Preece J."/>
            <person name="Michelmore R."/>
        </authorList>
    </citation>
    <scope>NUCLEOTIDE SEQUENCE [LARGE SCALE GENOMIC DNA]</scope>
</reference>
<name>A0ACC0Y6W0_9ROSI</name>
<gene>
    <name evidence="1" type="ORF">Pint_14033</name>
</gene>
<dbReference type="Proteomes" id="UP001163603">
    <property type="component" value="Chromosome 8"/>
</dbReference>
<dbReference type="EMBL" id="CM047743">
    <property type="protein sequence ID" value="KAJ0029773.1"/>
    <property type="molecule type" value="Genomic_DNA"/>
</dbReference>
<accession>A0ACC0Y6W0</accession>
<evidence type="ECO:0000313" key="2">
    <source>
        <dbReference type="Proteomes" id="UP001163603"/>
    </source>
</evidence>
<protein>
    <submittedName>
        <fullName evidence="1">Uncharacterized protein</fullName>
    </submittedName>
</protein>
<evidence type="ECO:0000313" key="1">
    <source>
        <dbReference type="EMBL" id="KAJ0029773.1"/>
    </source>
</evidence>
<keyword evidence="2" id="KW-1185">Reference proteome</keyword>